<dbReference type="Proteomes" id="UP000046393">
    <property type="component" value="Unplaced"/>
</dbReference>
<evidence type="ECO:0000256" key="1">
    <source>
        <dbReference type="ARBA" id="ARBA00004123"/>
    </source>
</evidence>
<comment type="subunit">
    <text evidence="10">Component of the Mediator complex.</text>
</comment>
<evidence type="ECO:0000259" key="12">
    <source>
        <dbReference type="Pfam" id="PF11938"/>
    </source>
</evidence>
<dbReference type="Pfam" id="PF11938">
    <property type="entry name" value="DUF3456"/>
    <property type="match status" value="1"/>
</dbReference>
<dbReference type="FunFam" id="1.10.10.1340:FF:000001">
    <property type="entry name" value="Mediator of RNA polymerase II transcription subunit 31"/>
    <property type="match status" value="1"/>
</dbReference>
<comment type="similarity">
    <text evidence="2 10">Belongs to the Mediator complex subunit 31 family.</text>
</comment>
<keyword evidence="7 10" id="KW-0010">Activator</keyword>
<dbReference type="PANTHER" id="PTHR15382:SF8">
    <property type="entry name" value="CANOPY B"/>
    <property type="match status" value="1"/>
</dbReference>
<evidence type="ECO:0000256" key="8">
    <source>
        <dbReference type="ARBA" id="ARBA00023163"/>
    </source>
</evidence>
<protein>
    <recommendedName>
        <fullName evidence="4 10">Mediator of RNA polymerase II transcription subunit 31</fullName>
    </recommendedName>
</protein>
<evidence type="ECO:0000313" key="13">
    <source>
        <dbReference type="Proteomes" id="UP000046393"/>
    </source>
</evidence>
<evidence type="ECO:0000256" key="2">
    <source>
        <dbReference type="ARBA" id="ARBA00006378"/>
    </source>
</evidence>
<dbReference type="GO" id="GO:0006355">
    <property type="term" value="P:regulation of DNA-templated transcription"/>
    <property type="evidence" value="ECO:0007669"/>
    <property type="project" value="InterPro"/>
</dbReference>
<dbReference type="AlphaFoldDB" id="A0A0N5AUE1"/>
<evidence type="ECO:0000256" key="3">
    <source>
        <dbReference type="ARBA" id="ARBA00007285"/>
    </source>
</evidence>
<dbReference type="Pfam" id="PF05669">
    <property type="entry name" value="Med31"/>
    <property type="match status" value="1"/>
</dbReference>
<evidence type="ECO:0000256" key="4">
    <source>
        <dbReference type="ARBA" id="ARBA00019660"/>
    </source>
</evidence>
<keyword evidence="8 10" id="KW-0804">Transcription</keyword>
<dbReference type="InterPro" id="IPR021852">
    <property type="entry name" value="DUF3456"/>
</dbReference>
<keyword evidence="6 10" id="KW-0805">Transcription regulation</keyword>
<evidence type="ECO:0000256" key="9">
    <source>
        <dbReference type="ARBA" id="ARBA00023242"/>
    </source>
</evidence>
<evidence type="ECO:0000256" key="10">
    <source>
        <dbReference type="RuleBase" id="RU364129"/>
    </source>
</evidence>
<feature type="transmembrane region" description="Helical" evidence="11">
    <location>
        <begin position="202"/>
        <end position="219"/>
    </location>
</feature>
<dbReference type="InterPro" id="IPR008831">
    <property type="entry name" value="Mediator_Med31"/>
</dbReference>
<dbReference type="STRING" id="451379.A0A0N5AUE1"/>
<keyword evidence="9 10" id="KW-0539">Nucleus</keyword>
<dbReference type="InterPro" id="IPR038089">
    <property type="entry name" value="Med31_sf"/>
</dbReference>
<dbReference type="Gene3D" id="1.10.10.1340">
    <property type="entry name" value="Mediator of RNA polymerase II, submodule Med31 (Soh1)"/>
    <property type="match status" value="1"/>
</dbReference>
<organism evidence="13 14">
    <name type="scientific">Syphacia muris</name>
    <dbReference type="NCBI Taxonomy" id="451379"/>
    <lineage>
        <taxon>Eukaryota</taxon>
        <taxon>Metazoa</taxon>
        <taxon>Ecdysozoa</taxon>
        <taxon>Nematoda</taxon>
        <taxon>Chromadorea</taxon>
        <taxon>Rhabditida</taxon>
        <taxon>Spirurina</taxon>
        <taxon>Oxyuridomorpha</taxon>
        <taxon>Oxyuroidea</taxon>
        <taxon>Oxyuridae</taxon>
        <taxon>Syphacia</taxon>
    </lineage>
</organism>
<keyword evidence="5" id="KW-0732">Signal</keyword>
<dbReference type="GO" id="GO:0016592">
    <property type="term" value="C:mediator complex"/>
    <property type="evidence" value="ECO:0007669"/>
    <property type="project" value="InterPro"/>
</dbReference>
<evidence type="ECO:0000256" key="7">
    <source>
        <dbReference type="ARBA" id="ARBA00023159"/>
    </source>
</evidence>
<comment type="function">
    <text evidence="10">Component of the Mediator complex, a coactivator involved in the regulated transcription of nearly all RNA polymerase II-dependent genes. Mediator functions as a bridge to convey information from gene-specific regulatory proteins to the basal RNA polymerase II transcription machinery. Mediator is recruited to promoters by direct interactions with regulatory proteins and serves as a scaffold for the assembly of a functional preinitiation complex with RNA polymerase II and the general transcription factors.</text>
</comment>
<evidence type="ECO:0000256" key="5">
    <source>
        <dbReference type="ARBA" id="ARBA00022729"/>
    </source>
</evidence>
<dbReference type="GO" id="GO:0003712">
    <property type="term" value="F:transcription coregulator activity"/>
    <property type="evidence" value="ECO:0007669"/>
    <property type="project" value="InterPro"/>
</dbReference>
<name>A0A0N5AUE1_9BILA</name>
<comment type="similarity">
    <text evidence="3">Belongs to the canopy family.</text>
</comment>
<evidence type="ECO:0000313" key="14">
    <source>
        <dbReference type="WBParaSite" id="SMUV_0000847501-mRNA-1"/>
    </source>
</evidence>
<accession>A0A0N5AUE1</accession>
<evidence type="ECO:0000256" key="6">
    <source>
        <dbReference type="ARBA" id="ARBA00023015"/>
    </source>
</evidence>
<evidence type="ECO:0000256" key="11">
    <source>
        <dbReference type="SAM" id="Phobius"/>
    </source>
</evidence>
<comment type="subcellular location">
    <subcellularLocation>
        <location evidence="1 10">Nucleus</location>
    </subcellularLocation>
</comment>
<sequence>MGRNFVIHVNLFVYFELRRLGRYKPTKLTQKKERDFFGKTRNANKQKFSDFSFFSLCLLTLSAIISSTQSSLDLPRNAETPEEQKRRFEVECEFVQALANPHYLNFLAQRGFFKEKYFLNYLKYLLYWRRPEYARALKYPQCLHFLQAIQNPEFREAIAVTANAKFIEDQQILQWQYYTRKRQRCILKEVLRKMKPFLHHNFFWILLYLMAILLSYVHGQDIVELPDRCESCVIFARELEQIVYAFEKTKKVKKRDELTLIESLESVCSNMLQYKMHKEKHGLSRFQKIQSETMRTLHKLKDRGVKVELGMPYELWDEPTAEITSLKQQCELILEEYEGVIERWYYQKTRRPLQQFLCKERVLNGKDASCIKENQRSDL</sequence>
<keyword evidence="11" id="KW-0812">Transmembrane</keyword>
<feature type="domain" description="DUF3456" evidence="12">
    <location>
        <begin position="248"/>
        <end position="361"/>
    </location>
</feature>
<dbReference type="PANTHER" id="PTHR15382">
    <property type="entry name" value="CTG4A-RELATED"/>
    <property type="match status" value="1"/>
</dbReference>
<keyword evidence="13" id="KW-1185">Reference proteome</keyword>
<keyword evidence="11" id="KW-0472">Membrane</keyword>
<keyword evidence="11" id="KW-1133">Transmembrane helix</keyword>
<reference evidence="14" key="1">
    <citation type="submission" date="2017-02" db="UniProtKB">
        <authorList>
            <consortium name="WormBaseParasite"/>
        </authorList>
    </citation>
    <scope>IDENTIFICATION</scope>
</reference>
<proteinExistence type="inferred from homology"/>
<dbReference type="WBParaSite" id="SMUV_0000847501-mRNA-1">
    <property type="protein sequence ID" value="SMUV_0000847501-mRNA-1"/>
    <property type="gene ID" value="SMUV_0000847501"/>
</dbReference>